<dbReference type="AlphaFoldDB" id="A0AAV9XYM2"/>
<keyword evidence="3" id="KW-1185">Reference proteome</keyword>
<evidence type="ECO:0000313" key="3">
    <source>
        <dbReference type="Proteomes" id="UP001311799"/>
    </source>
</evidence>
<protein>
    <submittedName>
        <fullName evidence="2">Adenosine monophosphate deaminase</fullName>
    </submittedName>
</protein>
<reference evidence="2 3" key="1">
    <citation type="submission" date="2023-10" db="EMBL/GenBank/DDBJ databases">
        <title>Comparative genomics analysis reveals potential genetic determinants of host preference in Cryptosporidium xiaoi.</title>
        <authorList>
            <person name="Xiao L."/>
            <person name="Li J."/>
        </authorList>
    </citation>
    <scope>NUCLEOTIDE SEQUENCE [LARGE SCALE GENOMIC DNA]</scope>
    <source>
        <strain evidence="2 3">52996</strain>
    </source>
</reference>
<evidence type="ECO:0000313" key="2">
    <source>
        <dbReference type="EMBL" id="KAK6589727.1"/>
    </source>
</evidence>
<accession>A0AAV9XYM2</accession>
<sequence>MILEQRSGEEIKKLTGRDIIWSPNDLGIPYLGLYEEHGKIGEIDYLRFGVRYIGNNTLNLNSNERIIIGEIHGELLSLDSLIFRSREYCYTELRSSLNWVWRYNGIVIDTRNITGILGFIQKTWKESDESNCQLEVIDGRLCVVTIPNVCIYPGDELVLSVKNNMDLLLPTIGDELMKIRTSNKAEGIFDIMNFKDSPKSYDLTTSPISTANTTTQNIGGILDGFESPASHNLNQNNDLRKILIPYSLNCTNEYYCSLCNRNHSDSTLDGYGEFEFSAKIYRNALVFMLGEKDNMLNLTESQINYFDHLKSTSCEKEVYTLKSAHKINFRSKKGISIDTISEINENDQVKNVPIEILLVKNYLTRSTSEMLICEFQILRNDNNTTYDELGKKCYVSQSILFYCFFDKWMSEKIIDEYKYIRIPVPLMIEQHRQMLLPYPEGIYWNLDTLSWRYQTQTNNSRHIKYDVNDNTSLETSVNDHIAREQEFVGVSLSYENDPFELFKSYITICSIKYKNIYNSKYKENNGTPITPKTVKNWDPSGSSVNSYKKKKIRTDIEEYKYSECDNNCYYESNNREFFNKVGNGNSNICSSEIHDIIENCNEINNIDVINNKNKHILSVITEDINIISQQVEILLTPPYSSFIKFCMKRLGFSITYNKRRAWFSVKTRGVLEAFNLAIKWIKKQKNLNEEGNYSPINSNDNTINGNIHINSNITLPAGKNIQSENHNKKNFQKLGSIANNINYVLNKNDISAKSDMDSDVDSVYSFNEQANRLKPLPKRIIWVPSRRVFIVSYKRLGTLNQMNTKSFNPTIYGGVKKALKHACIFQSQTENCKYSGSETSSRDNPKGIMGSKLINDSEENNNIDTSLKPLNHWVKNIDPKVSPETVTSAYREAVSTYLTHSTTYSNQNITIQEDKNRIYNRNDREDTFQGQLNDEDDNLSTNQIPEDGMINNVNYSESGRLGNILNTKLMNVDIYINNLNSDYLINDESNSINSSVSPIDCDFGDKPCENNDLFEYKPFKMYHDQVFLNKDSVYSLMNIDESINNQCLNNRILNDSIDGQTVILDEDMNISNNGGGVLDSTNVLGTDYLSSFEGYKITEPLVSISDPYSNIFELDGLPVLHDQLVRIESPYGYIDSFTLIEP</sequence>
<comment type="caution">
    <text evidence="2">The sequence shown here is derived from an EMBL/GenBank/DDBJ whole genome shotgun (WGS) entry which is preliminary data.</text>
</comment>
<proteinExistence type="predicted"/>
<evidence type="ECO:0000256" key="1">
    <source>
        <dbReference type="SAM" id="MobiDB-lite"/>
    </source>
</evidence>
<gene>
    <name evidence="2" type="ORF">RS030_1148</name>
</gene>
<dbReference type="EMBL" id="JAWDEY010000011">
    <property type="protein sequence ID" value="KAK6589727.1"/>
    <property type="molecule type" value="Genomic_DNA"/>
</dbReference>
<organism evidence="2 3">
    <name type="scientific">Cryptosporidium xiaoi</name>
    <dbReference type="NCBI Taxonomy" id="659607"/>
    <lineage>
        <taxon>Eukaryota</taxon>
        <taxon>Sar</taxon>
        <taxon>Alveolata</taxon>
        <taxon>Apicomplexa</taxon>
        <taxon>Conoidasida</taxon>
        <taxon>Coccidia</taxon>
        <taxon>Eucoccidiorida</taxon>
        <taxon>Eimeriorina</taxon>
        <taxon>Cryptosporidiidae</taxon>
        <taxon>Cryptosporidium</taxon>
    </lineage>
</organism>
<feature type="region of interest" description="Disordered" evidence="1">
    <location>
        <begin position="834"/>
        <end position="862"/>
    </location>
</feature>
<dbReference type="Proteomes" id="UP001311799">
    <property type="component" value="Unassembled WGS sequence"/>
</dbReference>
<name>A0AAV9XYM2_9CRYT</name>